<dbReference type="InterPro" id="IPR005512">
    <property type="entry name" value="PRONE_dom"/>
</dbReference>
<name>A0AAV7GY88_DENCH</name>
<organism evidence="3 4">
    <name type="scientific">Dendrobium chrysotoxum</name>
    <name type="common">Orchid</name>
    <dbReference type="NCBI Taxonomy" id="161865"/>
    <lineage>
        <taxon>Eukaryota</taxon>
        <taxon>Viridiplantae</taxon>
        <taxon>Streptophyta</taxon>
        <taxon>Embryophyta</taxon>
        <taxon>Tracheophyta</taxon>
        <taxon>Spermatophyta</taxon>
        <taxon>Magnoliopsida</taxon>
        <taxon>Liliopsida</taxon>
        <taxon>Asparagales</taxon>
        <taxon>Orchidaceae</taxon>
        <taxon>Epidendroideae</taxon>
        <taxon>Malaxideae</taxon>
        <taxon>Dendrobiinae</taxon>
        <taxon>Dendrobium</taxon>
    </lineage>
</organism>
<sequence length="173" mass="20390">MISSGSPHITAEYFDLEQFIASIDLSIEYKVHDLQNCIEALVLIWKRKMQTFGVYFIMFRCYEVDHLWCDMLPLWWDMPKHVIVKVMEMLRVFEQKRFRNPSNVSMYSASLVVLARLLNPKDFMDKFYRNSSTFLDCSKILTALQTLKGSLSFAKTMLPVDATWEARTYALFQ</sequence>
<accession>A0AAV7GY88</accession>
<evidence type="ECO:0000313" key="4">
    <source>
        <dbReference type="Proteomes" id="UP000775213"/>
    </source>
</evidence>
<evidence type="ECO:0000313" key="3">
    <source>
        <dbReference type="EMBL" id="KAH0461487.1"/>
    </source>
</evidence>
<dbReference type="Gene3D" id="1.20.58.1310">
    <property type="entry name" value="PRONE domain, subdomain 2"/>
    <property type="match status" value="1"/>
</dbReference>
<dbReference type="EMBL" id="JAGFBR010000009">
    <property type="protein sequence ID" value="KAH0461487.1"/>
    <property type="molecule type" value="Genomic_DNA"/>
</dbReference>
<evidence type="ECO:0000259" key="2">
    <source>
        <dbReference type="PROSITE" id="PS51334"/>
    </source>
</evidence>
<keyword evidence="1" id="KW-0344">Guanine-nucleotide releasing factor</keyword>
<dbReference type="Pfam" id="PF03759">
    <property type="entry name" value="PRONE"/>
    <property type="match status" value="1"/>
</dbReference>
<feature type="domain" description="PRONE" evidence="2">
    <location>
        <begin position="1"/>
        <end position="173"/>
    </location>
</feature>
<dbReference type="GO" id="GO:0005085">
    <property type="term" value="F:guanyl-nucleotide exchange factor activity"/>
    <property type="evidence" value="ECO:0007669"/>
    <property type="project" value="UniProtKB-UniRule"/>
</dbReference>
<dbReference type="PROSITE" id="PS51334">
    <property type="entry name" value="PRONE"/>
    <property type="match status" value="1"/>
</dbReference>
<gene>
    <name evidence="3" type="ORF">IEQ34_009062</name>
</gene>
<dbReference type="Proteomes" id="UP000775213">
    <property type="component" value="Unassembled WGS sequence"/>
</dbReference>
<protein>
    <recommendedName>
        <fullName evidence="2">PRONE domain-containing protein</fullName>
    </recommendedName>
</protein>
<proteinExistence type="predicted"/>
<reference evidence="3 4" key="1">
    <citation type="journal article" date="2021" name="Hortic Res">
        <title>Chromosome-scale assembly of the Dendrobium chrysotoxum genome enhances the understanding of orchid evolution.</title>
        <authorList>
            <person name="Zhang Y."/>
            <person name="Zhang G.Q."/>
            <person name="Zhang D."/>
            <person name="Liu X.D."/>
            <person name="Xu X.Y."/>
            <person name="Sun W.H."/>
            <person name="Yu X."/>
            <person name="Zhu X."/>
            <person name="Wang Z.W."/>
            <person name="Zhao X."/>
            <person name="Zhong W.Y."/>
            <person name="Chen H."/>
            <person name="Yin W.L."/>
            <person name="Huang T."/>
            <person name="Niu S.C."/>
            <person name="Liu Z.J."/>
        </authorList>
    </citation>
    <scope>NUCLEOTIDE SEQUENCE [LARGE SCALE GENOMIC DNA]</scope>
    <source>
        <strain evidence="3">Lindl</strain>
    </source>
</reference>
<comment type="caution">
    <text evidence="3">The sequence shown here is derived from an EMBL/GenBank/DDBJ whole genome shotgun (WGS) entry which is preliminary data.</text>
</comment>
<evidence type="ECO:0000256" key="1">
    <source>
        <dbReference type="PROSITE-ProRule" id="PRU00663"/>
    </source>
</evidence>
<dbReference type="AlphaFoldDB" id="A0AAV7GY88"/>
<keyword evidence="4" id="KW-1185">Reference proteome</keyword>